<dbReference type="KEGG" id="cel:CELE_Y49F6B.3"/>
<dbReference type="PANTHER" id="PTHR22899:SF0">
    <property type="entry name" value="F-BOX ASSOCIATED DOMAIN-CONTAINING PROTEIN-RELATED"/>
    <property type="match status" value="1"/>
</dbReference>
<dbReference type="GeneID" id="190079"/>
<reference evidence="1 2" key="1">
    <citation type="journal article" date="1998" name="Science">
        <title>Genome sequence of the nematode C. elegans: a platform for investigating biology.</title>
        <authorList>
            <consortium name="The C. elegans sequencing consortium"/>
            <person name="Sulson J.E."/>
            <person name="Waterston R."/>
        </authorList>
    </citation>
    <scope>NUCLEOTIDE SEQUENCE [LARGE SCALE GENOMIC DNA]</scope>
    <source>
        <strain evidence="1 2">Bristol N2</strain>
    </source>
</reference>
<dbReference type="Proteomes" id="UP000001940">
    <property type="component" value="Chromosome II"/>
</dbReference>
<name>Q9N4U4_CAEEL</name>
<dbReference type="HOGENOM" id="CLU_028840_1_3_1"/>
<evidence type="ECO:0000313" key="1">
    <source>
        <dbReference type="EMBL" id="CCD64714.2"/>
    </source>
</evidence>
<dbReference type="UCSC" id="Y49F6B.3">
    <property type="organism name" value="c. elegans"/>
</dbReference>
<dbReference type="InParanoid" id="Q9N4U4"/>
<gene>
    <name evidence="1 3" type="primary">fbxb-112</name>
    <name evidence="1" type="ORF">CELE_Y49F6B.3</name>
    <name evidence="3" type="ORF">Y49F6B.3</name>
</gene>
<accession>Q9N4U4</accession>
<dbReference type="PANTHER" id="PTHR22899">
    <property type="entry name" value="CYCLIN-RELATED F-BOX FAMILY"/>
    <property type="match status" value="1"/>
</dbReference>
<dbReference type="AGR" id="WB:WBGene00021716"/>
<protein>
    <submittedName>
        <fullName evidence="1">F-box domain-containing protein</fullName>
    </submittedName>
</protein>
<dbReference type="WormBase" id="Y49F6B.3">
    <property type="protein sequence ID" value="CE51613"/>
    <property type="gene ID" value="WBGene00021716"/>
    <property type="gene designation" value="fbxb-112"/>
</dbReference>
<dbReference type="RefSeq" id="NP_494560.2">
    <property type="nucleotide sequence ID" value="NM_062159.5"/>
</dbReference>
<dbReference type="CTD" id="190079"/>
<proteinExistence type="predicted"/>
<dbReference type="PaxDb" id="6239-Y49F6B.3"/>
<keyword evidence="2" id="KW-1185">Reference proteome</keyword>
<dbReference type="InterPro" id="IPR053222">
    <property type="entry name" value="Zygotic_Embryogenesis-Asso"/>
</dbReference>
<dbReference type="Bgee" id="WBGene00021716">
    <property type="expression patterns" value="Expressed in embryo and 1 other cell type or tissue"/>
</dbReference>
<dbReference type="AlphaFoldDB" id="Q9N4U4"/>
<evidence type="ECO:0000313" key="2">
    <source>
        <dbReference type="Proteomes" id="UP000001940"/>
    </source>
</evidence>
<sequence>MSVVSFSLLRLSKKALDNVTKHLKYIKIIGLTTLSKKTSRLFRLNYKEARIFIDITETINISIRDPSKHITRKLLNDGVANLHDYRYMGPTWTAEWVLKHFGIRDWMVLVKQLTGQEEIEKLCFRKNHQNYSIDEFKKFFEGFKVSCLSIIDPSFNSHGLIPCFSPEKVMHLTIEKASN</sequence>
<organism evidence="1 2">
    <name type="scientific">Caenorhabditis elegans</name>
    <dbReference type="NCBI Taxonomy" id="6239"/>
    <lineage>
        <taxon>Eukaryota</taxon>
        <taxon>Metazoa</taxon>
        <taxon>Ecdysozoa</taxon>
        <taxon>Nematoda</taxon>
        <taxon>Chromadorea</taxon>
        <taxon>Rhabditida</taxon>
        <taxon>Rhabditina</taxon>
        <taxon>Rhabditomorpha</taxon>
        <taxon>Rhabditoidea</taxon>
        <taxon>Rhabditidae</taxon>
        <taxon>Peloderinae</taxon>
        <taxon>Caenorhabditis</taxon>
    </lineage>
</organism>
<dbReference type="EMBL" id="BX284602">
    <property type="protein sequence ID" value="CCD64714.2"/>
    <property type="molecule type" value="Genomic_DNA"/>
</dbReference>
<evidence type="ECO:0000313" key="3">
    <source>
        <dbReference type="WormBase" id="Y49F6B.3"/>
    </source>
</evidence>